<dbReference type="Gene3D" id="3.40.140.10">
    <property type="entry name" value="Cytidine Deaminase, domain 2"/>
    <property type="match status" value="1"/>
</dbReference>
<keyword evidence="4 6" id="KW-0862">Zinc</keyword>
<name>A0ABZ2KVE7_9BACT</name>
<dbReference type="InterPro" id="IPR028883">
    <property type="entry name" value="tRNA_aden_deaminase"/>
</dbReference>
<feature type="binding site" evidence="6">
    <location>
        <position position="77"/>
    </location>
    <ligand>
        <name>Zn(2+)</name>
        <dbReference type="ChEBI" id="CHEBI:29105"/>
        <note>catalytic</note>
    </ligand>
</feature>
<dbReference type="EMBL" id="CP089982">
    <property type="protein sequence ID" value="WXB00282.1"/>
    <property type="molecule type" value="Genomic_DNA"/>
</dbReference>
<evidence type="ECO:0000256" key="2">
    <source>
        <dbReference type="ARBA" id="ARBA00022723"/>
    </source>
</evidence>
<evidence type="ECO:0000256" key="6">
    <source>
        <dbReference type="HAMAP-Rule" id="MF_00972"/>
    </source>
</evidence>
<gene>
    <name evidence="6 8" type="primary">tadA</name>
    <name evidence="8" type="ORF">LZC95_47590</name>
</gene>
<feature type="binding site" evidence="6">
    <location>
        <position position="47"/>
    </location>
    <ligand>
        <name>Zn(2+)</name>
        <dbReference type="ChEBI" id="CHEBI:29105"/>
        <note>catalytic</note>
    </ligand>
</feature>
<dbReference type="NCBIfam" id="NF008113">
    <property type="entry name" value="PRK10860.1"/>
    <property type="match status" value="1"/>
</dbReference>
<dbReference type="SUPFAM" id="SSF53927">
    <property type="entry name" value="Cytidine deaminase-like"/>
    <property type="match status" value="1"/>
</dbReference>
<dbReference type="HAMAP" id="MF_00972">
    <property type="entry name" value="tRNA_aden_deaminase"/>
    <property type="match status" value="1"/>
</dbReference>
<dbReference type="CDD" id="cd01285">
    <property type="entry name" value="nucleoside_deaminase"/>
    <property type="match status" value="1"/>
</dbReference>
<dbReference type="PROSITE" id="PS51747">
    <property type="entry name" value="CYT_DCMP_DEAMINASES_2"/>
    <property type="match status" value="1"/>
</dbReference>
<evidence type="ECO:0000313" key="8">
    <source>
        <dbReference type="EMBL" id="WXB00282.1"/>
    </source>
</evidence>
<evidence type="ECO:0000256" key="3">
    <source>
        <dbReference type="ARBA" id="ARBA00022801"/>
    </source>
</evidence>
<protein>
    <recommendedName>
        <fullName evidence="6">tRNA-specific adenosine deaminase</fullName>
        <ecNumber evidence="6">3.5.4.33</ecNumber>
    </recommendedName>
</protein>
<proteinExistence type="inferred from homology"/>
<comment type="function">
    <text evidence="6">Catalyzes the deamination of adenosine to inosine at the wobble position 34 of tRNA(Arg2).</text>
</comment>
<organism evidence="8 9">
    <name type="scientific">Pendulispora brunnea</name>
    <dbReference type="NCBI Taxonomy" id="2905690"/>
    <lineage>
        <taxon>Bacteria</taxon>
        <taxon>Pseudomonadati</taxon>
        <taxon>Myxococcota</taxon>
        <taxon>Myxococcia</taxon>
        <taxon>Myxococcales</taxon>
        <taxon>Sorangiineae</taxon>
        <taxon>Pendulisporaceae</taxon>
        <taxon>Pendulispora</taxon>
    </lineage>
</organism>
<dbReference type="GO" id="GO:0052717">
    <property type="term" value="F:tRNA-specific adenosine-34 deaminase activity"/>
    <property type="evidence" value="ECO:0007669"/>
    <property type="project" value="UniProtKB-EC"/>
</dbReference>
<feature type="active site" description="Proton donor" evidence="6">
    <location>
        <position position="49"/>
    </location>
</feature>
<feature type="domain" description="CMP/dCMP-type deaminase" evidence="7">
    <location>
        <begin position="1"/>
        <end position="123"/>
    </location>
</feature>
<comment type="subunit">
    <text evidence="6">Homodimer.</text>
</comment>
<comment type="cofactor">
    <cofactor evidence="6">
        <name>Zn(2+)</name>
        <dbReference type="ChEBI" id="CHEBI:29105"/>
    </cofactor>
    <text evidence="6">Binds 1 zinc ion per subunit.</text>
</comment>
<keyword evidence="9" id="KW-1185">Reference proteome</keyword>
<accession>A0ABZ2KVE7</accession>
<evidence type="ECO:0000256" key="1">
    <source>
        <dbReference type="ARBA" id="ARBA00022694"/>
    </source>
</evidence>
<dbReference type="PANTHER" id="PTHR11079:SF202">
    <property type="entry name" value="TRNA-SPECIFIC ADENOSINE DEAMINASE"/>
    <property type="match status" value="1"/>
</dbReference>
<dbReference type="InterPro" id="IPR016193">
    <property type="entry name" value="Cytidine_deaminase-like"/>
</dbReference>
<reference evidence="8 9" key="1">
    <citation type="submission" date="2021-12" db="EMBL/GenBank/DDBJ databases">
        <title>Discovery of the Pendulisporaceae a myxobacterial family with distinct sporulation behavior and unique specialized metabolism.</title>
        <authorList>
            <person name="Garcia R."/>
            <person name="Popoff A."/>
            <person name="Bader C.D."/>
            <person name="Loehr J."/>
            <person name="Walesch S."/>
            <person name="Walt C."/>
            <person name="Boldt J."/>
            <person name="Bunk B."/>
            <person name="Haeckl F.J.F.P.J."/>
            <person name="Gunesch A.P."/>
            <person name="Birkelbach J."/>
            <person name="Nuebel U."/>
            <person name="Pietschmann T."/>
            <person name="Bach T."/>
            <person name="Mueller R."/>
        </authorList>
    </citation>
    <scope>NUCLEOTIDE SEQUENCE [LARGE SCALE GENOMIC DNA]</scope>
    <source>
        <strain evidence="8 9">MSr12523</strain>
    </source>
</reference>
<sequence length="148" mass="15871">MQAALAEADAAAARLEVPVGCILVGADGVEIARGYNLRETWLDATAHAEMVALRAAAAKAPSWRLDGVTAYVTLEPCIMCAGAFVHARITRVVYGCDDPKGGALHSLYNIAQDTRLNHRYEVTRGVLAEECASRLRAFFAALRAQGKK</sequence>
<evidence type="ECO:0000313" key="9">
    <source>
        <dbReference type="Proteomes" id="UP001379533"/>
    </source>
</evidence>
<evidence type="ECO:0000259" key="7">
    <source>
        <dbReference type="PROSITE" id="PS51747"/>
    </source>
</evidence>
<dbReference type="Proteomes" id="UP001379533">
    <property type="component" value="Chromosome"/>
</dbReference>
<dbReference type="Pfam" id="PF00383">
    <property type="entry name" value="dCMP_cyt_deam_1"/>
    <property type="match status" value="1"/>
</dbReference>
<keyword evidence="2 6" id="KW-0479">Metal-binding</keyword>
<feature type="binding site" evidence="6">
    <location>
        <position position="80"/>
    </location>
    <ligand>
        <name>Zn(2+)</name>
        <dbReference type="ChEBI" id="CHEBI:29105"/>
        <note>catalytic</note>
    </ligand>
</feature>
<evidence type="ECO:0000256" key="4">
    <source>
        <dbReference type="ARBA" id="ARBA00022833"/>
    </source>
</evidence>
<keyword evidence="1 6" id="KW-0819">tRNA processing</keyword>
<dbReference type="PANTHER" id="PTHR11079">
    <property type="entry name" value="CYTOSINE DEAMINASE FAMILY MEMBER"/>
    <property type="match status" value="1"/>
</dbReference>
<dbReference type="EC" id="3.5.4.33" evidence="6"/>
<dbReference type="InterPro" id="IPR002125">
    <property type="entry name" value="CMP_dCMP_dom"/>
</dbReference>
<keyword evidence="3 6" id="KW-0378">Hydrolase</keyword>
<comment type="similarity">
    <text evidence="6">Belongs to the cytidine and deoxycytidylate deaminase family.</text>
</comment>
<evidence type="ECO:0000256" key="5">
    <source>
        <dbReference type="ARBA" id="ARBA00048045"/>
    </source>
</evidence>
<comment type="catalytic activity">
    <reaction evidence="5 6">
        <text>adenosine(34) in tRNA + H2O + H(+) = inosine(34) in tRNA + NH4(+)</text>
        <dbReference type="Rhea" id="RHEA:43168"/>
        <dbReference type="Rhea" id="RHEA-COMP:10373"/>
        <dbReference type="Rhea" id="RHEA-COMP:10374"/>
        <dbReference type="ChEBI" id="CHEBI:15377"/>
        <dbReference type="ChEBI" id="CHEBI:15378"/>
        <dbReference type="ChEBI" id="CHEBI:28938"/>
        <dbReference type="ChEBI" id="CHEBI:74411"/>
        <dbReference type="ChEBI" id="CHEBI:82852"/>
        <dbReference type="EC" id="3.5.4.33"/>
    </reaction>
</comment>